<dbReference type="RefSeq" id="WP_139228671.1">
    <property type="nucleotide sequence ID" value="NZ_FOQD01000023.1"/>
</dbReference>
<accession>A0A1I3S5P9</accession>
<evidence type="ECO:0000256" key="2">
    <source>
        <dbReference type="SAM" id="MobiDB-lite"/>
    </source>
</evidence>
<sequence length="313" mass="34435">MHMLGSVLLGLCVFLAGFSVWLTTKTLAIRHTFQTAIESKQQKIEKQITDIADARRRVRELEEQRQRLVHAWGDVWAAPNSRVQPGGTGSIELGVGASSGLPAKAADGSEPGVFVFGENGAKSQYLGEFGVADIRPTQAIVSLTRRPYAQETAGWPQGMYHVRGTLPAHWLTTSAELQAHQVIADSRVVEQRQQLASLTEQIKSSQAALDQRMAELNGNADAPEDAASEVKDGLVLALQKEEAKRDAVLAEVDRLRRQMIETYDDVIKVLQENRTKVELLDERFLSPPPKSPAATTEKMIPPSPVRTANRKPM</sequence>
<protein>
    <submittedName>
        <fullName evidence="3">Uncharacterized protein</fullName>
    </submittedName>
</protein>
<organism evidence="3 4">
    <name type="scientific">Planctomicrobium piriforme</name>
    <dbReference type="NCBI Taxonomy" id="1576369"/>
    <lineage>
        <taxon>Bacteria</taxon>
        <taxon>Pseudomonadati</taxon>
        <taxon>Planctomycetota</taxon>
        <taxon>Planctomycetia</taxon>
        <taxon>Planctomycetales</taxon>
        <taxon>Planctomycetaceae</taxon>
        <taxon>Planctomicrobium</taxon>
    </lineage>
</organism>
<keyword evidence="1" id="KW-0175">Coiled coil</keyword>
<keyword evidence="4" id="KW-1185">Reference proteome</keyword>
<dbReference type="OrthoDB" id="210628at2"/>
<gene>
    <name evidence="3" type="ORF">SAMN05421753_12332</name>
</gene>
<evidence type="ECO:0000256" key="1">
    <source>
        <dbReference type="SAM" id="Coils"/>
    </source>
</evidence>
<feature type="coiled-coil region" evidence="1">
    <location>
        <begin position="188"/>
        <end position="258"/>
    </location>
</feature>
<dbReference type="EMBL" id="FOQD01000023">
    <property type="protein sequence ID" value="SFJ54163.1"/>
    <property type="molecule type" value="Genomic_DNA"/>
</dbReference>
<dbReference type="AlphaFoldDB" id="A0A1I3S5P9"/>
<reference evidence="4" key="1">
    <citation type="submission" date="2016-10" db="EMBL/GenBank/DDBJ databases">
        <authorList>
            <person name="Varghese N."/>
            <person name="Submissions S."/>
        </authorList>
    </citation>
    <scope>NUCLEOTIDE SEQUENCE [LARGE SCALE GENOMIC DNA]</scope>
    <source>
        <strain evidence="4">DSM 26348</strain>
    </source>
</reference>
<feature type="coiled-coil region" evidence="1">
    <location>
        <begin position="37"/>
        <end position="71"/>
    </location>
</feature>
<proteinExistence type="predicted"/>
<name>A0A1I3S5P9_9PLAN</name>
<evidence type="ECO:0000313" key="4">
    <source>
        <dbReference type="Proteomes" id="UP000199518"/>
    </source>
</evidence>
<evidence type="ECO:0000313" key="3">
    <source>
        <dbReference type="EMBL" id="SFJ54163.1"/>
    </source>
</evidence>
<feature type="region of interest" description="Disordered" evidence="2">
    <location>
        <begin position="282"/>
        <end position="313"/>
    </location>
</feature>
<dbReference type="Proteomes" id="UP000199518">
    <property type="component" value="Unassembled WGS sequence"/>
</dbReference>